<name>A0ABW1L621_9BACL</name>
<organism evidence="2 3">
    <name type="scientific">Paenisporosarcina macmurdoensis</name>
    <dbReference type="NCBI Taxonomy" id="212659"/>
    <lineage>
        <taxon>Bacteria</taxon>
        <taxon>Bacillati</taxon>
        <taxon>Bacillota</taxon>
        <taxon>Bacilli</taxon>
        <taxon>Bacillales</taxon>
        <taxon>Caryophanaceae</taxon>
        <taxon>Paenisporosarcina</taxon>
    </lineage>
</organism>
<dbReference type="InterPro" id="IPR000182">
    <property type="entry name" value="GNAT_dom"/>
</dbReference>
<feature type="domain" description="N-acetyltransferase" evidence="1">
    <location>
        <begin position="1"/>
        <end position="95"/>
    </location>
</feature>
<protein>
    <submittedName>
        <fullName evidence="2">GNAT family N-acetyltransferase</fullName>
        <ecNumber evidence="2">2.3.-.-</ecNumber>
    </submittedName>
</protein>
<dbReference type="SUPFAM" id="SSF55729">
    <property type="entry name" value="Acyl-CoA N-acyltransferases (Nat)"/>
    <property type="match status" value="1"/>
</dbReference>
<dbReference type="PANTHER" id="PTHR43415:SF3">
    <property type="entry name" value="GNAT-FAMILY ACETYLTRANSFERASE"/>
    <property type="match status" value="1"/>
</dbReference>
<dbReference type="Gene3D" id="3.40.630.30">
    <property type="match status" value="1"/>
</dbReference>
<proteinExistence type="predicted"/>
<gene>
    <name evidence="2" type="ORF">ACFPYN_04775</name>
</gene>
<comment type="caution">
    <text evidence="2">The sequence shown here is derived from an EMBL/GenBank/DDBJ whole genome shotgun (WGS) entry which is preliminary data.</text>
</comment>
<dbReference type="GO" id="GO:0016746">
    <property type="term" value="F:acyltransferase activity"/>
    <property type="evidence" value="ECO:0007669"/>
    <property type="project" value="UniProtKB-KW"/>
</dbReference>
<keyword evidence="2" id="KW-0012">Acyltransferase</keyword>
<keyword evidence="2" id="KW-0808">Transferase</keyword>
<dbReference type="RefSeq" id="WP_377732865.1">
    <property type="nucleotide sequence ID" value="NZ_JBHSRI010000003.1"/>
</dbReference>
<dbReference type="Proteomes" id="UP001596170">
    <property type="component" value="Unassembled WGS sequence"/>
</dbReference>
<sequence length="100" mass="11766">MLDIDHKNRNSVVRVSIFNREFWGKGYGTEAMSLLLKFGFEILNLHRIGLNVFSYNTRGKKSYEKLGFKQEGIVRDELFYNGQYYDSILMGVLKDEFNQN</sequence>
<dbReference type="Pfam" id="PF13302">
    <property type="entry name" value="Acetyltransf_3"/>
    <property type="match status" value="1"/>
</dbReference>
<dbReference type="PANTHER" id="PTHR43415">
    <property type="entry name" value="SPERMIDINE N(1)-ACETYLTRANSFERASE"/>
    <property type="match status" value="1"/>
</dbReference>
<keyword evidence="3" id="KW-1185">Reference proteome</keyword>
<reference evidence="3" key="1">
    <citation type="journal article" date="2019" name="Int. J. Syst. Evol. Microbiol.">
        <title>The Global Catalogue of Microorganisms (GCM) 10K type strain sequencing project: providing services to taxonomists for standard genome sequencing and annotation.</title>
        <authorList>
            <consortium name="The Broad Institute Genomics Platform"/>
            <consortium name="The Broad Institute Genome Sequencing Center for Infectious Disease"/>
            <person name="Wu L."/>
            <person name="Ma J."/>
        </authorList>
    </citation>
    <scope>NUCLEOTIDE SEQUENCE [LARGE SCALE GENOMIC DNA]</scope>
    <source>
        <strain evidence="3">CCUG 54527</strain>
    </source>
</reference>
<dbReference type="EMBL" id="JBHSRI010000003">
    <property type="protein sequence ID" value="MFC6038768.1"/>
    <property type="molecule type" value="Genomic_DNA"/>
</dbReference>
<evidence type="ECO:0000313" key="3">
    <source>
        <dbReference type="Proteomes" id="UP001596170"/>
    </source>
</evidence>
<dbReference type="EC" id="2.3.-.-" evidence="2"/>
<evidence type="ECO:0000313" key="2">
    <source>
        <dbReference type="EMBL" id="MFC6038768.1"/>
    </source>
</evidence>
<evidence type="ECO:0000259" key="1">
    <source>
        <dbReference type="PROSITE" id="PS51186"/>
    </source>
</evidence>
<accession>A0ABW1L621</accession>
<dbReference type="InterPro" id="IPR016181">
    <property type="entry name" value="Acyl_CoA_acyltransferase"/>
</dbReference>
<dbReference type="PROSITE" id="PS51186">
    <property type="entry name" value="GNAT"/>
    <property type="match status" value="1"/>
</dbReference>